<name>A0A226WP61_CABSO</name>
<dbReference type="EMBL" id="MTHB01000261">
    <property type="protein sequence ID" value="OXC72991.1"/>
    <property type="molecule type" value="Genomic_DNA"/>
</dbReference>
<accession>A0A226WP61</accession>
<comment type="caution">
    <text evidence="1">The sequence shown here is derived from an EMBL/GenBank/DDBJ whole genome shotgun (WGS) entry which is preliminary data.</text>
</comment>
<evidence type="ECO:0000313" key="2">
    <source>
        <dbReference type="Proteomes" id="UP000214720"/>
    </source>
</evidence>
<sequence length="38" mass="4291">MLRKEFPARFCRSVGRDGPLLFRDPGRTFALPEGPTQA</sequence>
<proteinExistence type="predicted"/>
<gene>
    <name evidence="1" type="ORF">BSU04_39320</name>
</gene>
<dbReference type="Proteomes" id="UP000214720">
    <property type="component" value="Unassembled WGS sequence"/>
</dbReference>
<reference evidence="2" key="1">
    <citation type="submission" date="2017-01" db="EMBL/GenBank/DDBJ databases">
        <title>Genome Analysis of Deinococcus marmoris KOPRI26562.</title>
        <authorList>
            <person name="Kim J.H."/>
            <person name="Oh H.-M."/>
        </authorList>
    </citation>
    <scope>NUCLEOTIDE SEQUENCE [LARGE SCALE GENOMIC DNA]</scope>
    <source>
        <strain evidence="2">PAMC 26633</strain>
    </source>
</reference>
<protein>
    <submittedName>
        <fullName evidence="1">Uncharacterized protein</fullName>
    </submittedName>
</protein>
<dbReference type="AlphaFoldDB" id="A0A226WP61"/>
<evidence type="ECO:0000313" key="1">
    <source>
        <dbReference type="EMBL" id="OXC72991.1"/>
    </source>
</evidence>
<organism evidence="1 2">
    <name type="scientific">Caballeronia sordidicola</name>
    <name type="common">Burkholderia sordidicola</name>
    <dbReference type="NCBI Taxonomy" id="196367"/>
    <lineage>
        <taxon>Bacteria</taxon>
        <taxon>Pseudomonadati</taxon>
        <taxon>Pseudomonadota</taxon>
        <taxon>Betaproteobacteria</taxon>
        <taxon>Burkholderiales</taxon>
        <taxon>Burkholderiaceae</taxon>
        <taxon>Caballeronia</taxon>
    </lineage>
</organism>